<evidence type="ECO:0000256" key="1">
    <source>
        <dbReference type="ARBA" id="ARBA00004370"/>
    </source>
</evidence>
<dbReference type="PROSITE" id="PS00389">
    <property type="entry name" value="ATPASE_DELTA"/>
    <property type="match status" value="1"/>
</dbReference>
<keyword evidence="3 8" id="KW-0375">Hydrogen ion transport</keyword>
<dbReference type="Gene3D" id="1.10.520.20">
    <property type="entry name" value="N-terminal domain of the delta subunit of the F1F0-ATP synthase"/>
    <property type="match status" value="1"/>
</dbReference>
<keyword evidence="2 8" id="KW-0813">Transport</keyword>
<evidence type="ECO:0000256" key="7">
    <source>
        <dbReference type="ARBA" id="ARBA00023310"/>
    </source>
</evidence>
<evidence type="ECO:0000313" key="10">
    <source>
        <dbReference type="Proteomes" id="UP000316313"/>
    </source>
</evidence>
<sequence>MTVTQVPRMGPMEGVAQRYARALYDYASEQGDIPSVLTQVQGLHEAILQSHELRTFLADSRLDKQRSLKIIEALMKQLGFGDSLRRLVGVVARNHRLSILPDILYAFIQMDAQVRGEVVAEVCSVQPLNDAQRDQLKSRLAEAGYRHVSITERTDPSLIGGLVVRVGSVLFDTSIAGRLARLENAMKGAA</sequence>
<keyword evidence="5 8" id="KW-0472">Membrane</keyword>
<dbReference type="HAMAP" id="MF_01416">
    <property type="entry name" value="ATP_synth_delta_bact"/>
    <property type="match status" value="1"/>
</dbReference>
<reference evidence="9 10" key="1">
    <citation type="submission" date="2019-03" db="EMBL/GenBank/DDBJ databases">
        <title>The complete genome sequence of Swingsia samuiensis NBRC107927(T).</title>
        <authorList>
            <person name="Chua K.-O."/>
            <person name="Chan K.-G."/>
            <person name="See-Too W.-S."/>
        </authorList>
    </citation>
    <scope>NUCLEOTIDE SEQUENCE [LARGE SCALE GENOMIC DNA]</scope>
    <source>
        <strain evidence="9 10">AH83</strain>
    </source>
</reference>
<dbReference type="KEGG" id="ssam:E3D00_03310"/>
<comment type="subcellular location">
    <subcellularLocation>
        <location evidence="8">Cell membrane</location>
        <topology evidence="8">Peripheral membrane protein</topology>
    </subcellularLocation>
    <subcellularLocation>
        <location evidence="1">Membrane</location>
    </subcellularLocation>
</comment>
<dbReference type="AlphaFoldDB" id="A0A4Y6UPI7"/>
<comment type="function">
    <text evidence="8">This protein is part of the stalk that links CF(0) to CF(1). It either transmits conformational changes from CF(0) to CF(1) or is implicated in proton conduction.</text>
</comment>
<proteinExistence type="inferred from homology"/>
<evidence type="ECO:0000256" key="3">
    <source>
        <dbReference type="ARBA" id="ARBA00022781"/>
    </source>
</evidence>
<evidence type="ECO:0000256" key="2">
    <source>
        <dbReference type="ARBA" id="ARBA00022448"/>
    </source>
</evidence>
<evidence type="ECO:0000256" key="6">
    <source>
        <dbReference type="ARBA" id="ARBA00023196"/>
    </source>
</evidence>
<gene>
    <name evidence="8" type="primary">atpH</name>
    <name evidence="9" type="ORF">E3D00_03310</name>
</gene>
<evidence type="ECO:0000256" key="4">
    <source>
        <dbReference type="ARBA" id="ARBA00023065"/>
    </source>
</evidence>
<dbReference type="GO" id="GO:0046933">
    <property type="term" value="F:proton-transporting ATP synthase activity, rotational mechanism"/>
    <property type="evidence" value="ECO:0007669"/>
    <property type="project" value="UniProtKB-UniRule"/>
</dbReference>
<dbReference type="PANTHER" id="PTHR11910">
    <property type="entry name" value="ATP SYNTHASE DELTA CHAIN"/>
    <property type="match status" value="1"/>
</dbReference>
<dbReference type="InterPro" id="IPR000711">
    <property type="entry name" value="ATPase_OSCP/dsu"/>
</dbReference>
<keyword evidence="4 8" id="KW-0406">Ion transport</keyword>
<comment type="function">
    <text evidence="8">F(1)F(0) ATP synthase produces ATP from ADP in the presence of a proton or sodium gradient. F-type ATPases consist of two structural domains, F(1) containing the extramembraneous catalytic core and F(0) containing the membrane proton channel, linked together by a central stalk and a peripheral stalk. During catalysis, ATP synthesis in the catalytic domain of F(1) is coupled via a rotary mechanism of the central stalk subunits to proton translocation.</text>
</comment>
<dbReference type="GO" id="GO:0045259">
    <property type="term" value="C:proton-transporting ATP synthase complex"/>
    <property type="evidence" value="ECO:0007669"/>
    <property type="project" value="UniProtKB-KW"/>
</dbReference>
<dbReference type="NCBIfam" id="TIGR01145">
    <property type="entry name" value="ATP_synt_delta"/>
    <property type="match status" value="1"/>
</dbReference>
<evidence type="ECO:0000313" key="9">
    <source>
        <dbReference type="EMBL" id="QDH17965.1"/>
    </source>
</evidence>
<comment type="similarity">
    <text evidence="8">Belongs to the ATPase delta chain family.</text>
</comment>
<protein>
    <recommendedName>
        <fullName evidence="8">ATP synthase subunit delta</fullName>
    </recommendedName>
    <alternativeName>
        <fullName evidence="8">ATP synthase F(1) sector subunit delta</fullName>
    </alternativeName>
    <alternativeName>
        <fullName evidence="8">F-type ATPase subunit delta</fullName>
        <shortName evidence="8">F-ATPase subunit delta</shortName>
    </alternativeName>
</protein>
<dbReference type="Proteomes" id="UP000316313">
    <property type="component" value="Chromosome"/>
</dbReference>
<dbReference type="InterPro" id="IPR020781">
    <property type="entry name" value="ATPase_OSCP/d_CS"/>
</dbReference>
<keyword evidence="8" id="KW-1003">Cell membrane</keyword>
<evidence type="ECO:0000256" key="8">
    <source>
        <dbReference type="HAMAP-Rule" id="MF_01416"/>
    </source>
</evidence>
<dbReference type="OrthoDB" id="9796185at2"/>
<keyword evidence="6 8" id="KW-0139">CF(1)</keyword>
<evidence type="ECO:0000256" key="5">
    <source>
        <dbReference type="ARBA" id="ARBA00023136"/>
    </source>
</evidence>
<dbReference type="GO" id="GO:0005886">
    <property type="term" value="C:plasma membrane"/>
    <property type="evidence" value="ECO:0007669"/>
    <property type="project" value="UniProtKB-SubCell"/>
</dbReference>
<dbReference type="PRINTS" id="PR00125">
    <property type="entry name" value="ATPASEDELTA"/>
</dbReference>
<dbReference type="NCBIfam" id="NF004402">
    <property type="entry name" value="PRK05758.2-2"/>
    <property type="match status" value="1"/>
</dbReference>
<accession>A0A4Y6UPI7</accession>
<organism evidence="9 10">
    <name type="scientific">Swingsia samuiensis</name>
    <dbReference type="NCBI Taxonomy" id="1293412"/>
    <lineage>
        <taxon>Bacteria</taxon>
        <taxon>Pseudomonadati</taxon>
        <taxon>Pseudomonadota</taxon>
        <taxon>Alphaproteobacteria</taxon>
        <taxon>Acetobacterales</taxon>
        <taxon>Acetobacteraceae</taxon>
        <taxon>Swingsia</taxon>
    </lineage>
</organism>
<name>A0A4Y6UPI7_9PROT</name>
<dbReference type="EMBL" id="CP038141">
    <property type="protein sequence ID" value="QDH17965.1"/>
    <property type="molecule type" value="Genomic_DNA"/>
</dbReference>
<dbReference type="SUPFAM" id="SSF47928">
    <property type="entry name" value="N-terminal domain of the delta subunit of the F1F0-ATP synthase"/>
    <property type="match status" value="1"/>
</dbReference>
<keyword evidence="10" id="KW-1185">Reference proteome</keyword>
<dbReference type="InterPro" id="IPR026015">
    <property type="entry name" value="ATP_synth_OSCP/delta_N_sf"/>
</dbReference>
<dbReference type="Pfam" id="PF00213">
    <property type="entry name" value="OSCP"/>
    <property type="match status" value="1"/>
</dbReference>
<keyword evidence="7 8" id="KW-0066">ATP synthesis</keyword>